<dbReference type="Pfam" id="PF07778">
    <property type="entry name" value="CENP-I"/>
    <property type="match status" value="1"/>
</dbReference>
<dbReference type="STRING" id="331657.A0A4U0XRC7"/>
<name>A0A4U0XRC7_9PEZI</name>
<dbReference type="GO" id="GO:0000939">
    <property type="term" value="C:inner kinetochore"/>
    <property type="evidence" value="ECO:0007669"/>
    <property type="project" value="TreeGrafter"/>
</dbReference>
<gene>
    <name evidence="8" type="ORF">B0A49_01547</name>
</gene>
<keyword evidence="4" id="KW-0158">Chromosome</keyword>
<dbReference type="GO" id="GO:0005634">
    <property type="term" value="C:nucleus"/>
    <property type="evidence" value="ECO:0007669"/>
    <property type="project" value="UniProtKB-SubCell"/>
</dbReference>
<dbReference type="GO" id="GO:0034080">
    <property type="term" value="P:CENP-A containing chromatin assembly"/>
    <property type="evidence" value="ECO:0007669"/>
    <property type="project" value="TreeGrafter"/>
</dbReference>
<keyword evidence="5" id="KW-0539">Nucleus</keyword>
<comment type="caution">
    <text evidence="8">The sequence shown here is derived from an EMBL/GenBank/DDBJ whole genome shotgun (WGS) entry which is preliminary data.</text>
</comment>
<evidence type="ECO:0000256" key="7">
    <source>
        <dbReference type="SAM" id="MobiDB-lite"/>
    </source>
</evidence>
<protein>
    <submittedName>
        <fullName evidence="8">Uncharacterized protein</fullName>
    </submittedName>
</protein>
<comment type="similarity">
    <text evidence="3">Belongs to the CENP-I/CTF3 family.</text>
</comment>
<evidence type="ECO:0000256" key="3">
    <source>
        <dbReference type="ARBA" id="ARBA00005470"/>
    </source>
</evidence>
<feature type="region of interest" description="Disordered" evidence="7">
    <location>
        <begin position="825"/>
        <end position="848"/>
    </location>
</feature>
<feature type="compositionally biased region" description="Acidic residues" evidence="7">
    <location>
        <begin position="882"/>
        <end position="907"/>
    </location>
</feature>
<organism evidence="8 9">
    <name type="scientific">Cryomyces minteri</name>
    <dbReference type="NCBI Taxonomy" id="331657"/>
    <lineage>
        <taxon>Eukaryota</taxon>
        <taxon>Fungi</taxon>
        <taxon>Dikarya</taxon>
        <taxon>Ascomycota</taxon>
        <taxon>Pezizomycotina</taxon>
        <taxon>Dothideomycetes</taxon>
        <taxon>Dothideomycetes incertae sedis</taxon>
        <taxon>Cryomyces</taxon>
    </lineage>
</organism>
<dbReference type="Proteomes" id="UP000308768">
    <property type="component" value="Unassembled WGS sequence"/>
</dbReference>
<dbReference type="Pfam" id="PF08728">
    <property type="entry name" value="CRT10"/>
    <property type="match status" value="1"/>
</dbReference>
<dbReference type="PANTHER" id="PTHR48208:SF2">
    <property type="entry name" value="CENTROMERE PROTEIN I"/>
    <property type="match status" value="1"/>
</dbReference>
<feature type="region of interest" description="Disordered" evidence="7">
    <location>
        <begin position="869"/>
        <end position="918"/>
    </location>
</feature>
<comment type="subcellular location">
    <subcellularLocation>
        <location evidence="2">Chromosome</location>
        <location evidence="2">Centromere</location>
    </subcellularLocation>
    <subcellularLocation>
        <location evidence="1">Nucleus</location>
    </subcellularLocation>
</comment>
<dbReference type="InterPro" id="IPR012485">
    <property type="entry name" value="CENP-I"/>
</dbReference>
<proteinExistence type="inferred from homology"/>
<dbReference type="CDD" id="cd22647">
    <property type="entry name" value="CTF3_NTD_HEAT"/>
    <property type="match status" value="1"/>
</dbReference>
<keyword evidence="9" id="KW-1185">Reference proteome</keyword>
<dbReference type="AlphaFoldDB" id="A0A4U0XRC7"/>
<evidence type="ECO:0000256" key="6">
    <source>
        <dbReference type="ARBA" id="ARBA00023328"/>
    </source>
</evidence>
<evidence type="ECO:0000313" key="8">
    <source>
        <dbReference type="EMBL" id="TKA78996.1"/>
    </source>
</evidence>
<dbReference type="InterPro" id="IPR014839">
    <property type="entry name" value="Crt10"/>
</dbReference>
<evidence type="ECO:0000313" key="9">
    <source>
        <dbReference type="Proteomes" id="UP000308768"/>
    </source>
</evidence>
<evidence type="ECO:0000256" key="2">
    <source>
        <dbReference type="ARBA" id="ARBA00004584"/>
    </source>
</evidence>
<accession>A0A4U0XRC7</accession>
<dbReference type="PANTHER" id="PTHR48208">
    <property type="entry name" value="CENTROMERE PROTEIN I"/>
    <property type="match status" value="1"/>
</dbReference>
<reference evidence="8 9" key="1">
    <citation type="submission" date="2017-03" db="EMBL/GenBank/DDBJ databases">
        <title>Genomes of endolithic fungi from Antarctica.</title>
        <authorList>
            <person name="Coleine C."/>
            <person name="Masonjones S."/>
            <person name="Stajich J.E."/>
        </authorList>
    </citation>
    <scope>NUCLEOTIDE SEQUENCE [LARGE SCALE GENOMIC DNA]</scope>
    <source>
        <strain evidence="8 9">CCFEE 5187</strain>
    </source>
</reference>
<dbReference type="OrthoDB" id="6347512at2759"/>
<dbReference type="EMBL" id="NAJN01000118">
    <property type="protein sequence ID" value="TKA78996.1"/>
    <property type="molecule type" value="Genomic_DNA"/>
</dbReference>
<dbReference type="GO" id="GO:0000070">
    <property type="term" value="P:mitotic sister chromatid segregation"/>
    <property type="evidence" value="ECO:0007669"/>
    <property type="project" value="TreeGrafter"/>
</dbReference>
<evidence type="ECO:0000256" key="5">
    <source>
        <dbReference type="ARBA" id="ARBA00023242"/>
    </source>
</evidence>
<evidence type="ECO:0000256" key="4">
    <source>
        <dbReference type="ARBA" id="ARBA00022454"/>
    </source>
</evidence>
<sequence length="1155" mass="127639">MEEEIRPESLEDALSTLAEAASTPARDRKRKVSTTVDAITASAFNHGLDSTSLIAVVGIVTKKNELDQTINTTLVKNLYPLQRVSSGAVLVVVGSLGSGRGKPASSTQVALVRWLVLVQEELQDAACLSALYGVLFSMLDTISLRASLCHLLALITERKHVKPFRIQQLLALSRFAVEDPALVGLLNVYGEYYPDVVVGSASSGKSSKFTYPDPEWRSRLHSIQEVHARSDAAIHTADPNGFRVARQGAKRSKISVVPGLHTHCSDEHSVALENVDSVNEFVEKLESVVLPNQLVAILKDPLLQKYLVLKPSVTATKRIELWLSKALEEEIKLIRDGFGMTSHLSEVLQGLFNYTRYTKILLPSAIHFLEMYLPLWDGVSNTAEIFGLLAYLPISLFLDVRRRFFSAAEAAVIMHASEPYESLVALYIDLTSRWAQHIGSNASDRSGADANTPIEAFIELIDHVSTLVLSILCNPTSSGSTVSAILRFYQTLAAVLFTPANKSHSIPIVLPPAQVVYLLLFTSSLSELSRLLAILASYKQAFEASISATIRHPPATTNRFNGYLMDACNLFWRSLALRKSDANAFGCFCPESVQPSLRDYLETLDPEYSLVSSFGLSQNHVLSSLSVAALRALEDQADEEGLDLNTRHAGPATRRSLTKLDKDGRQTGLSQVHNLYFVAYSDEIWVYQPQFPTQELPKEPSFIFKLPLSTPGLPGYIDPQNPHGINNVVIGFLGNEEIIAVVCDDGDVIAHYTQDFNDAVERRQNPDSLDAPSDDPFPVFFHANVGMSAWGLAIHTEARMIAVSANSDGITVFAFALAKEEERSFQRTQREDEATGCSGGPGVSNLDDEERTWKYWDISDSRTEVKDSSVWYGNTGRPLSDDHEESLYDNEDEGEDEDEEEDEEEESVMGGYPGTVGDIHERPEDFRSRVYVSNSPSKFLLPPQTSTLADRKDRLFLDDDRVCDNTRRPIRPVPKLPCPLLFASVADIYLLQPWSNPGEPASCSPIVALADSLYQKPSEHTSRCNVFDRFNLSAQIPDLGVIVLASQKGRVAVLALTQVQTQVSEPTGDSFVRKVVRTVFAYRLDRILPFHSQEKAGQRPNAPLLGIAVGPIQGTAGEGRTRRWRLMLHYLDYTVLSYEIGKGRDDVLGVQNLIV</sequence>
<keyword evidence="6" id="KW-0137">Centromere</keyword>
<evidence type="ECO:0000256" key="1">
    <source>
        <dbReference type="ARBA" id="ARBA00004123"/>
    </source>
</evidence>